<evidence type="ECO:0000256" key="1">
    <source>
        <dbReference type="SAM" id="Phobius"/>
    </source>
</evidence>
<comment type="caution">
    <text evidence="2">The sequence shown here is derived from an EMBL/GenBank/DDBJ whole genome shotgun (WGS) entry which is preliminary data.</text>
</comment>
<gene>
    <name evidence="2" type="ORF">RQC66_43390</name>
</gene>
<dbReference type="Pfam" id="PF11239">
    <property type="entry name" value="DUF3040"/>
    <property type="match status" value="1"/>
</dbReference>
<protein>
    <submittedName>
        <fullName evidence="2">DUF3040 domain-containing protein</fullName>
    </submittedName>
</protein>
<evidence type="ECO:0000313" key="3">
    <source>
        <dbReference type="Proteomes" id="UP001257948"/>
    </source>
</evidence>
<dbReference type="EMBL" id="JAVTLL010000054">
    <property type="protein sequence ID" value="MDT7847577.1"/>
    <property type="molecule type" value="Genomic_DNA"/>
</dbReference>
<feature type="transmembrane region" description="Helical" evidence="1">
    <location>
        <begin position="42"/>
        <end position="60"/>
    </location>
</feature>
<accession>A0ABU3M7T6</accession>
<keyword evidence="1" id="KW-1133">Transmembrane helix</keyword>
<keyword evidence="1" id="KW-0812">Transmembrane</keyword>
<organism evidence="2 3">
    <name type="scientific">Streptomyces justiciae</name>
    <dbReference type="NCBI Taxonomy" id="2780140"/>
    <lineage>
        <taxon>Bacteria</taxon>
        <taxon>Bacillati</taxon>
        <taxon>Actinomycetota</taxon>
        <taxon>Actinomycetes</taxon>
        <taxon>Kitasatosporales</taxon>
        <taxon>Streptomycetaceae</taxon>
        <taxon>Streptomyces</taxon>
    </lineage>
</organism>
<reference evidence="3" key="1">
    <citation type="submission" date="2023-07" db="EMBL/GenBank/DDBJ databases">
        <title>Draft genome sequence of the endophytic actinobacterium Streptomyces justiciae WPN32, a potential antibiotic producer.</title>
        <authorList>
            <person name="Yasawong M."/>
            <person name="Pana W."/>
            <person name="Ganta P."/>
            <person name="Santapan N."/>
            <person name="Songngamsuk T."/>
            <person name="Phatcharaharikarn M."/>
            <person name="Kerdtoob S."/>
            <person name="Nantapong N."/>
        </authorList>
    </citation>
    <scope>NUCLEOTIDE SEQUENCE [LARGE SCALE GENOMIC DNA]</scope>
    <source>
        <strain evidence="3">WPN32</strain>
    </source>
</reference>
<name>A0ABU3M7T6_9ACTN</name>
<evidence type="ECO:0000313" key="2">
    <source>
        <dbReference type="EMBL" id="MDT7847577.1"/>
    </source>
</evidence>
<sequence>MAPFEEQSLRDIAERLRREDPGLARALQEHHPVHPRRRHRRWPAWALLVLAVAALALGMVLPHGLLVATGLVLVGIAANLFDPLPPKPRPRPR</sequence>
<dbReference type="InterPro" id="IPR021401">
    <property type="entry name" value="DUF3040"/>
</dbReference>
<dbReference type="RefSeq" id="WP_314207762.1">
    <property type="nucleotide sequence ID" value="NZ_JAVTLL010000054.1"/>
</dbReference>
<dbReference type="Proteomes" id="UP001257948">
    <property type="component" value="Unassembled WGS sequence"/>
</dbReference>
<keyword evidence="3" id="KW-1185">Reference proteome</keyword>
<proteinExistence type="predicted"/>
<keyword evidence="1" id="KW-0472">Membrane</keyword>